<name>A0A251MU03_PRUPE</name>
<dbReference type="AlphaFoldDB" id="A0A251MU03"/>
<accession>A0A251MU03</accession>
<keyword evidence="2" id="KW-1185">Reference proteome</keyword>
<reference evidence="1 2" key="1">
    <citation type="journal article" date="2013" name="Nat. Genet.">
        <title>The high-quality draft genome of peach (Prunus persica) identifies unique patterns of genetic diversity, domestication and genome evolution.</title>
        <authorList>
            <consortium name="International Peach Genome Initiative"/>
            <person name="Verde I."/>
            <person name="Abbott A.G."/>
            <person name="Scalabrin S."/>
            <person name="Jung S."/>
            <person name="Shu S."/>
            <person name="Marroni F."/>
            <person name="Zhebentyayeva T."/>
            <person name="Dettori M.T."/>
            <person name="Grimwood J."/>
            <person name="Cattonaro F."/>
            <person name="Zuccolo A."/>
            <person name="Rossini L."/>
            <person name="Jenkins J."/>
            <person name="Vendramin E."/>
            <person name="Meisel L.A."/>
            <person name="Decroocq V."/>
            <person name="Sosinski B."/>
            <person name="Prochnik S."/>
            <person name="Mitros T."/>
            <person name="Policriti A."/>
            <person name="Cipriani G."/>
            <person name="Dondini L."/>
            <person name="Ficklin S."/>
            <person name="Goodstein D.M."/>
            <person name="Xuan P."/>
            <person name="Del Fabbro C."/>
            <person name="Aramini V."/>
            <person name="Copetti D."/>
            <person name="Gonzalez S."/>
            <person name="Horner D.S."/>
            <person name="Falchi R."/>
            <person name="Lucas S."/>
            <person name="Mica E."/>
            <person name="Maldonado J."/>
            <person name="Lazzari B."/>
            <person name="Bielenberg D."/>
            <person name="Pirona R."/>
            <person name="Miculan M."/>
            <person name="Barakat A."/>
            <person name="Testolin R."/>
            <person name="Stella A."/>
            <person name="Tartarini S."/>
            <person name="Tonutti P."/>
            <person name="Arus P."/>
            <person name="Orellana A."/>
            <person name="Wells C."/>
            <person name="Main D."/>
            <person name="Vizzotto G."/>
            <person name="Silva H."/>
            <person name="Salamini F."/>
            <person name="Schmutz J."/>
            <person name="Morgante M."/>
            <person name="Rokhsar D.S."/>
        </authorList>
    </citation>
    <scope>NUCLEOTIDE SEQUENCE [LARGE SCALE GENOMIC DNA]</scope>
    <source>
        <strain evidence="2">cv. Nemared</strain>
    </source>
</reference>
<organism evidence="1 2">
    <name type="scientific">Prunus persica</name>
    <name type="common">Peach</name>
    <name type="synonym">Amygdalus persica</name>
    <dbReference type="NCBI Taxonomy" id="3760"/>
    <lineage>
        <taxon>Eukaryota</taxon>
        <taxon>Viridiplantae</taxon>
        <taxon>Streptophyta</taxon>
        <taxon>Embryophyta</taxon>
        <taxon>Tracheophyta</taxon>
        <taxon>Spermatophyta</taxon>
        <taxon>Magnoliopsida</taxon>
        <taxon>eudicotyledons</taxon>
        <taxon>Gunneridae</taxon>
        <taxon>Pentapetalae</taxon>
        <taxon>rosids</taxon>
        <taxon>fabids</taxon>
        <taxon>Rosales</taxon>
        <taxon>Rosaceae</taxon>
        <taxon>Amygdaloideae</taxon>
        <taxon>Amygdaleae</taxon>
        <taxon>Prunus</taxon>
    </lineage>
</organism>
<proteinExistence type="predicted"/>
<sequence length="54" mass="6198">MVENPIADRSLDLGSMIADLATCRRCCGERERERDRSDKLSQVHYNMHVTSSIM</sequence>
<dbReference type="Gramene" id="ONH90556">
    <property type="protein sequence ID" value="ONH90556"/>
    <property type="gene ID" value="PRUPE_8G061200"/>
</dbReference>
<dbReference type="Proteomes" id="UP000006882">
    <property type="component" value="Chromosome G8"/>
</dbReference>
<protein>
    <submittedName>
        <fullName evidence="1">Uncharacterized protein</fullName>
    </submittedName>
</protein>
<evidence type="ECO:0000313" key="2">
    <source>
        <dbReference type="Proteomes" id="UP000006882"/>
    </source>
</evidence>
<gene>
    <name evidence="1" type="ORF">PRUPE_8G061200</name>
</gene>
<evidence type="ECO:0000313" key="1">
    <source>
        <dbReference type="EMBL" id="ONH90556.1"/>
    </source>
</evidence>
<dbReference type="EMBL" id="CM007658">
    <property type="protein sequence ID" value="ONH90556.1"/>
    <property type="molecule type" value="Genomic_DNA"/>
</dbReference>